<name>A0A6A4HUH1_9AGAR</name>
<gene>
    <name evidence="2" type="ORF">BT96DRAFT_1092495</name>
</gene>
<proteinExistence type="predicted"/>
<accession>A0A6A4HUH1</accession>
<reference evidence="2" key="1">
    <citation type="journal article" date="2019" name="Environ. Microbiol.">
        <title>Fungal ecological strategies reflected in gene transcription - a case study of two litter decomposers.</title>
        <authorList>
            <person name="Barbi F."/>
            <person name="Kohler A."/>
            <person name="Barry K."/>
            <person name="Baskaran P."/>
            <person name="Daum C."/>
            <person name="Fauchery L."/>
            <person name="Ihrmark K."/>
            <person name="Kuo A."/>
            <person name="LaButti K."/>
            <person name="Lipzen A."/>
            <person name="Morin E."/>
            <person name="Grigoriev I.V."/>
            <person name="Henrissat B."/>
            <person name="Lindahl B."/>
            <person name="Martin F."/>
        </authorList>
    </citation>
    <scope>NUCLEOTIDE SEQUENCE</scope>
    <source>
        <strain evidence="2">JB14</strain>
    </source>
</reference>
<dbReference type="Gene3D" id="3.20.20.10">
    <property type="entry name" value="Alanine racemase"/>
    <property type="match status" value="1"/>
</dbReference>
<dbReference type="InterPro" id="IPR029066">
    <property type="entry name" value="PLP-binding_barrel"/>
</dbReference>
<feature type="region of interest" description="Disordered" evidence="1">
    <location>
        <begin position="27"/>
        <end position="52"/>
    </location>
</feature>
<dbReference type="SUPFAM" id="SSF51419">
    <property type="entry name" value="PLP-binding barrel"/>
    <property type="match status" value="1"/>
</dbReference>
<sequence length="82" mass="9109">MSSMLRSSERTAEIRDSLAIIRSCVDSASGSTSNQSEGSSLETPPRRLSTVSKYKPSADILVCYEDGQRDFGENYVQYYDQS</sequence>
<dbReference type="OrthoDB" id="10264196at2759"/>
<evidence type="ECO:0000313" key="3">
    <source>
        <dbReference type="Proteomes" id="UP000799118"/>
    </source>
</evidence>
<dbReference type="EMBL" id="ML769446">
    <property type="protein sequence ID" value="KAE9401370.1"/>
    <property type="molecule type" value="Genomic_DNA"/>
</dbReference>
<dbReference type="Proteomes" id="UP000799118">
    <property type="component" value="Unassembled WGS sequence"/>
</dbReference>
<protein>
    <submittedName>
        <fullName evidence="2">Uncharacterized protein</fullName>
    </submittedName>
</protein>
<evidence type="ECO:0000313" key="2">
    <source>
        <dbReference type="EMBL" id="KAE9401370.1"/>
    </source>
</evidence>
<keyword evidence="3" id="KW-1185">Reference proteome</keyword>
<organism evidence="2 3">
    <name type="scientific">Gymnopus androsaceus JB14</name>
    <dbReference type="NCBI Taxonomy" id="1447944"/>
    <lineage>
        <taxon>Eukaryota</taxon>
        <taxon>Fungi</taxon>
        <taxon>Dikarya</taxon>
        <taxon>Basidiomycota</taxon>
        <taxon>Agaricomycotina</taxon>
        <taxon>Agaricomycetes</taxon>
        <taxon>Agaricomycetidae</taxon>
        <taxon>Agaricales</taxon>
        <taxon>Marasmiineae</taxon>
        <taxon>Omphalotaceae</taxon>
        <taxon>Gymnopus</taxon>
    </lineage>
</organism>
<feature type="compositionally biased region" description="Low complexity" evidence="1">
    <location>
        <begin position="27"/>
        <end position="40"/>
    </location>
</feature>
<dbReference type="AlphaFoldDB" id="A0A6A4HUH1"/>
<evidence type="ECO:0000256" key="1">
    <source>
        <dbReference type="SAM" id="MobiDB-lite"/>
    </source>
</evidence>